<dbReference type="EMBL" id="JAIZAY010000012">
    <property type="protein sequence ID" value="KAJ8031654.1"/>
    <property type="molecule type" value="Genomic_DNA"/>
</dbReference>
<dbReference type="Gene3D" id="2.40.70.10">
    <property type="entry name" value="Acid Proteases"/>
    <property type="match status" value="1"/>
</dbReference>
<dbReference type="CDD" id="cd06094">
    <property type="entry name" value="RP_Saci_like"/>
    <property type="match status" value="1"/>
</dbReference>
<dbReference type="InterPro" id="IPR043128">
    <property type="entry name" value="Rev_trsase/Diguanyl_cyclase"/>
</dbReference>
<dbReference type="FunFam" id="3.10.20.370:FF:000001">
    <property type="entry name" value="Retrovirus-related Pol polyprotein from transposon 17.6-like protein"/>
    <property type="match status" value="1"/>
</dbReference>
<dbReference type="FunFam" id="3.30.70.270:FF:000023">
    <property type="entry name" value="Pol"/>
    <property type="match status" value="1"/>
</dbReference>
<sequence>MTTGLSGKDESRLFYITDKLSGTQFLVDTGAEVSVLPPTSLEKCQNCTYSLQAVNKTPIATYGEKSVTLNLGLRRSFRWIFIIAAVPKPIIGADFLKHFSLLVDVKNRRLVDPLTTLTVKGFESPVASPSPVLAIPGNQDRFSALLGQYPEITRPNYQEASLKHNVTHHIHTKGHPVCARPRRLAPDKLKIAKAEFNHMLELGIIRPSESNWSSPLHMVPKKSSSDWRPCGDYRALNNITIPDRYPIPHIHDFTSSLHGKKIFSKIDLVRAYHQIPIEPVDIPKTAITTPFGLFEFIRMPFGLRNSAQSFQRFIDQVLHGFDFVYAYIDDLLVASKDMDEHYQHIQLLFDRLKEYGVVINPSKCQFGVESLQFLGHHIDCNGVRPVEEKVKDIQNFPPPSSLRKLREFLGLVNFYRRFIPNCADVLQPLTDILADKSKHKKIELSQDQLASFNSIKSALAKAALLAYPQAGAPLCLVTDASNVAVGAVLQQSVNGVMTPISFFSKRLQSAETRYSTFGRELSAVYLAIKHFRHILEGQEFYILTDHKPLTHAFLAKPDRYSPREIRHLDFISQYSTDIRYIKGSDNVVADALSRTDVNQLDKISSSIPVDFDQIASSQQSDEELQKLRQSSGLKIEELPLYTSHGTITCDTSTGRPRPYIPEKFRRTIFNSLHSLSHPGIRATQKLITQRFIWSSINKDVRAWTQSCIQCQRAKVHRHTVTPVGPLPPSNGCTYLLTCVDRFTRWPEAIPMPDITTETVVKAFISGWIAMFGVPSTVTTDRGSQFESSLFRHLTIFLGCNHIRTTAYHPAANGLVERFHRHLKAAFKAQSEPYRWTENLPMIMLGIRSTVKNDLGCSSAELVFGCPLRLPGEFIVPVEDFSTLDPGNYVDRLRRRMSKLKAVPPRTSNRPSQLDKTLMTTPYVFIRVDAVKKPLQPPYTGPYRVIDRKDKYFVLDVNGKHKSVSVDRLKVAHTDSGHEVIPETQPVKPVKPAKTQPSEPSKKSTRLMDTSEPRVTRSGRHVHWPKRFLTVVYVHR</sequence>
<evidence type="ECO:0000256" key="10">
    <source>
        <dbReference type="ARBA" id="ARBA00022918"/>
    </source>
</evidence>
<feature type="region of interest" description="Disordered" evidence="12">
    <location>
        <begin position="974"/>
        <end position="1017"/>
    </location>
</feature>
<dbReference type="AlphaFoldDB" id="A0A9Q1BSA2"/>
<feature type="domain" description="Integrase catalytic" evidence="15">
    <location>
        <begin position="708"/>
        <end position="878"/>
    </location>
</feature>
<dbReference type="InterPro" id="IPR041577">
    <property type="entry name" value="RT_RNaseH_2"/>
</dbReference>
<reference evidence="16" key="1">
    <citation type="submission" date="2021-10" db="EMBL/GenBank/DDBJ databases">
        <title>Tropical sea cucumber genome reveals ecological adaptation and Cuvierian tubules defense mechanism.</title>
        <authorList>
            <person name="Chen T."/>
        </authorList>
    </citation>
    <scope>NUCLEOTIDE SEQUENCE</scope>
    <source>
        <strain evidence="16">Nanhai2018</strain>
        <tissue evidence="16">Muscle</tissue>
    </source>
</reference>
<dbReference type="InterPro" id="IPR034132">
    <property type="entry name" value="RP_Saci-like"/>
</dbReference>
<dbReference type="Proteomes" id="UP001152320">
    <property type="component" value="Chromosome 12"/>
</dbReference>
<keyword evidence="3" id="KW-0548">Nucleotidyltransferase</keyword>
<dbReference type="FunFam" id="1.10.340.70:FF:000006">
    <property type="entry name" value="Retrovirus-related Pol polyprotein from transposon 297-like Protein"/>
    <property type="match status" value="1"/>
</dbReference>
<evidence type="ECO:0000256" key="12">
    <source>
        <dbReference type="SAM" id="MobiDB-lite"/>
    </source>
</evidence>
<keyword evidence="11" id="KW-0511">Multifunctional enzyme</keyword>
<dbReference type="InterPro" id="IPR001995">
    <property type="entry name" value="Peptidase_A2_cat"/>
</dbReference>
<evidence type="ECO:0000256" key="9">
    <source>
        <dbReference type="ARBA" id="ARBA00022908"/>
    </source>
</evidence>
<dbReference type="Pfam" id="PF17919">
    <property type="entry name" value="RT_RNaseH_2"/>
    <property type="match status" value="1"/>
</dbReference>
<dbReference type="Gene3D" id="3.30.420.10">
    <property type="entry name" value="Ribonuclease H-like superfamily/Ribonuclease H"/>
    <property type="match status" value="1"/>
</dbReference>
<dbReference type="SUPFAM" id="SSF53098">
    <property type="entry name" value="Ribonuclease H-like"/>
    <property type="match status" value="1"/>
</dbReference>
<comment type="caution">
    <text evidence="16">The sequence shown here is derived from an EMBL/GenBank/DDBJ whole genome shotgun (WGS) entry which is preliminary data.</text>
</comment>
<evidence type="ECO:0000313" key="17">
    <source>
        <dbReference type="Proteomes" id="UP001152320"/>
    </source>
</evidence>
<dbReference type="OrthoDB" id="10051637at2759"/>
<dbReference type="InterPro" id="IPR000477">
    <property type="entry name" value="RT_dom"/>
</dbReference>
<dbReference type="InterPro" id="IPR050951">
    <property type="entry name" value="Retrovirus_Pol_polyprotein"/>
</dbReference>
<evidence type="ECO:0008006" key="18">
    <source>
        <dbReference type="Google" id="ProtNLM"/>
    </source>
</evidence>
<feature type="domain" description="Reverse transcriptase" evidence="14">
    <location>
        <begin position="200"/>
        <end position="378"/>
    </location>
</feature>
<evidence type="ECO:0000256" key="11">
    <source>
        <dbReference type="ARBA" id="ARBA00023268"/>
    </source>
</evidence>
<keyword evidence="5" id="KW-0255">Endonuclease</keyword>
<dbReference type="Gene3D" id="3.10.10.10">
    <property type="entry name" value="HIV Type 1 Reverse Transcriptase, subunit A, domain 1"/>
    <property type="match status" value="1"/>
</dbReference>
<dbReference type="GO" id="GO:0004190">
    <property type="term" value="F:aspartic-type endopeptidase activity"/>
    <property type="evidence" value="ECO:0007669"/>
    <property type="project" value="InterPro"/>
</dbReference>
<dbReference type="Pfam" id="PF00665">
    <property type="entry name" value="rve"/>
    <property type="match status" value="1"/>
</dbReference>
<dbReference type="Pfam" id="PF00078">
    <property type="entry name" value="RVT_1"/>
    <property type="match status" value="1"/>
</dbReference>
<evidence type="ECO:0000259" key="15">
    <source>
        <dbReference type="PROSITE" id="PS50994"/>
    </source>
</evidence>
<dbReference type="FunFam" id="3.30.420.10:FF:000032">
    <property type="entry name" value="Retrovirus-related Pol polyprotein from transposon 297-like Protein"/>
    <property type="match status" value="1"/>
</dbReference>
<dbReference type="PANTHER" id="PTHR37984">
    <property type="entry name" value="PROTEIN CBG26694"/>
    <property type="match status" value="1"/>
</dbReference>
<dbReference type="Pfam" id="PF17921">
    <property type="entry name" value="Integrase_H2C2"/>
    <property type="match status" value="1"/>
</dbReference>
<evidence type="ECO:0000256" key="4">
    <source>
        <dbReference type="ARBA" id="ARBA00022722"/>
    </source>
</evidence>
<dbReference type="Gene3D" id="3.30.70.270">
    <property type="match status" value="2"/>
</dbReference>
<accession>A0A9Q1BSA2</accession>
<dbReference type="GO" id="GO:0003723">
    <property type="term" value="F:RNA binding"/>
    <property type="evidence" value="ECO:0007669"/>
    <property type="project" value="UniProtKB-KW"/>
</dbReference>
<dbReference type="FunFam" id="2.40.70.10:FF:000130">
    <property type="entry name" value="Retrovirus-related Pol polyprotein from transposon opus-like Protein"/>
    <property type="match status" value="1"/>
</dbReference>
<dbReference type="GO" id="GO:0004519">
    <property type="term" value="F:endonuclease activity"/>
    <property type="evidence" value="ECO:0007669"/>
    <property type="project" value="UniProtKB-KW"/>
</dbReference>
<evidence type="ECO:0000256" key="8">
    <source>
        <dbReference type="ARBA" id="ARBA00022884"/>
    </source>
</evidence>
<dbReference type="InterPro" id="IPR012337">
    <property type="entry name" value="RNaseH-like_sf"/>
</dbReference>
<evidence type="ECO:0000259" key="13">
    <source>
        <dbReference type="PROSITE" id="PS50175"/>
    </source>
</evidence>
<dbReference type="PROSITE" id="PS00141">
    <property type="entry name" value="ASP_PROTEASE"/>
    <property type="match status" value="1"/>
</dbReference>
<dbReference type="InterPro" id="IPR021109">
    <property type="entry name" value="Peptidase_aspartic_dom_sf"/>
</dbReference>
<evidence type="ECO:0000256" key="6">
    <source>
        <dbReference type="ARBA" id="ARBA00022801"/>
    </source>
</evidence>
<dbReference type="InterPro" id="IPR041588">
    <property type="entry name" value="Integrase_H2C2"/>
</dbReference>
<dbReference type="SUPFAM" id="SSF56672">
    <property type="entry name" value="DNA/RNA polymerases"/>
    <property type="match status" value="1"/>
</dbReference>
<keyword evidence="7" id="KW-0460">Magnesium</keyword>
<dbReference type="Gene3D" id="1.10.340.70">
    <property type="match status" value="1"/>
</dbReference>
<keyword evidence="2" id="KW-0808">Transferase</keyword>
<gene>
    <name evidence="16" type="ORF">HOLleu_24913</name>
</gene>
<proteinExistence type="predicted"/>
<evidence type="ECO:0000256" key="5">
    <source>
        <dbReference type="ARBA" id="ARBA00022759"/>
    </source>
</evidence>
<dbReference type="GO" id="GO:0006508">
    <property type="term" value="P:proteolysis"/>
    <property type="evidence" value="ECO:0007669"/>
    <property type="project" value="UniProtKB-KW"/>
</dbReference>
<dbReference type="FunFam" id="3.30.70.270:FF:000164">
    <property type="match status" value="1"/>
</dbReference>
<dbReference type="PROSITE" id="PS50994">
    <property type="entry name" value="INTEGRASE"/>
    <property type="match status" value="1"/>
</dbReference>
<feature type="domain" description="Peptidase A2" evidence="13">
    <location>
        <begin position="23"/>
        <end position="95"/>
    </location>
</feature>
<dbReference type="PROSITE" id="PS50878">
    <property type="entry name" value="RT_POL"/>
    <property type="match status" value="1"/>
</dbReference>
<evidence type="ECO:0000259" key="14">
    <source>
        <dbReference type="PROSITE" id="PS50878"/>
    </source>
</evidence>
<dbReference type="PANTHER" id="PTHR37984:SF5">
    <property type="entry name" value="PROTEIN NYNRIN-LIKE"/>
    <property type="match status" value="1"/>
</dbReference>
<dbReference type="SUPFAM" id="SSF50630">
    <property type="entry name" value="Acid proteases"/>
    <property type="match status" value="1"/>
</dbReference>
<keyword evidence="4" id="KW-0540">Nuclease</keyword>
<dbReference type="CDD" id="cd01647">
    <property type="entry name" value="RT_LTR"/>
    <property type="match status" value="1"/>
</dbReference>
<keyword evidence="17" id="KW-1185">Reference proteome</keyword>
<evidence type="ECO:0000256" key="7">
    <source>
        <dbReference type="ARBA" id="ARBA00022842"/>
    </source>
</evidence>
<evidence type="ECO:0000313" key="16">
    <source>
        <dbReference type="EMBL" id="KAJ8031654.1"/>
    </source>
</evidence>
<protein>
    <recommendedName>
        <fullName evidence="18">Endonuclease</fullName>
    </recommendedName>
</protein>
<name>A0A9Q1BSA2_HOLLE</name>
<dbReference type="CDD" id="cd09274">
    <property type="entry name" value="RNase_HI_RT_Ty3"/>
    <property type="match status" value="1"/>
</dbReference>
<dbReference type="InterPro" id="IPR036397">
    <property type="entry name" value="RNaseH_sf"/>
</dbReference>
<keyword evidence="10" id="KW-0695">RNA-directed DNA polymerase</keyword>
<evidence type="ECO:0000256" key="3">
    <source>
        <dbReference type="ARBA" id="ARBA00022695"/>
    </source>
</evidence>
<dbReference type="GO" id="GO:0015074">
    <property type="term" value="P:DNA integration"/>
    <property type="evidence" value="ECO:0007669"/>
    <property type="project" value="UniProtKB-KW"/>
</dbReference>
<keyword evidence="1" id="KW-0645">Protease</keyword>
<dbReference type="GO" id="GO:0003964">
    <property type="term" value="F:RNA-directed DNA polymerase activity"/>
    <property type="evidence" value="ECO:0007669"/>
    <property type="project" value="UniProtKB-KW"/>
</dbReference>
<keyword evidence="8" id="KW-0694">RNA-binding</keyword>
<keyword evidence="6" id="KW-0378">Hydrolase</keyword>
<dbReference type="PROSITE" id="PS50175">
    <property type="entry name" value="ASP_PROT_RETROV"/>
    <property type="match status" value="1"/>
</dbReference>
<evidence type="ECO:0000256" key="2">
    <source>
        <dbReference type="ARBA" id="ARBA00022679"/>
    </source>
</evidence>
<organism evidence="16 17">
    <name type="scientific">Holothuria leucospilota</name>
    <name type="common">Black long sea cucumber</name>
    <name type="synonym">Mertensiothuria leucospilota</name>
    <dbReference type="NCBI Taxonomy" id="206669"/>
    <lineage>
        <taxon>Eukaryota</taxon>
        <taxon>Metazoa</taxon>
        <taxon>Echinodermata</taxon>
        <taxon>Eleutherozoa</taxon>
        <taxon>Echinozoa</taxon>
        <taxon>Holothuroidea</taxon>
        <taxon>Aspidochirotacea</taxon>
        <taxon>Aspidochirotida</taxon>
        <taxon>Holothuriidae</taxon>
        <taxon>Holothuria</taxon>
    </lineage>
</organism>
<keyword evidence="9" id="KW-0229">DNA integration</keyword>
<dbReference type="InterPro" id="IPR043502">
    <property type="entry name" value="DNA/RNA_pol_sf"/>
</dbReference>
<dbReference type="FunFam" id="3.10.10.10:FF:000007">
    <property type="entry name" value="Retrovirus-related Pol polyprotein from transposon 17.6-like Protein"/>
    <property type="match status" value="1"/>
</dbReference>
<evidence type="ECO:0000256" key="1">
    <source>
        <dbReference type="ARBA" id="ARBA00022670"/>
    </source>
</evidence>
<dbReference type="InterPro" id="IPR001969">
    <property type="entry name" value="Aspartic_peptidase_AS"/>
</dbReference>
<dbReference type="InterPro" id="IPR001584">
    <property type="entry name" value="Integrase_cat-core"/>
</dbReference>